<reference evidence="1" key="1">
    <citation type="submission" date="2022-02" db="EMBL/GenBank/DDBJ databases">
        <title>Plant Genome Project.</title>
        <authorList>
            <person name="Zhang R.-G."/>
        </authorList>
    </citation>
    <scope>NUCLEOTIDE SEQUENCE</scope>
    <source>
        <strain evidence="1">AT1</strain>
    </source>
</reference>
<keyword evidence="2" id="KW-1185">Reference proteome</keyword>
<comment type="caution">
    <text evidence="1">The sequence shown here is derived from an EMBL/GenBank/DDBJ whole genome shotgun (WGS) entry which is preliminary data.</text>
</comment>
<dbReference type="EMBL" id="CM046388">
    <property type="protein sequence ID" value="KAI8572870.1"/>
    <property type="molecule type" value="Genomic_DNA"/>
</dbReference>
<proteinExistence type="predicted"/>
<organism evidence="1 2">
    <name type="scientific">Rhododendron molle</name>
    <name type="common">Chinese azalea</name>
    <name type="synonym">Azalea mollis</name>
    <dbReference type="NCBI Taxonomy" id="49168"/>
    <lineage>
        <taxon>Eukaryota</taxon>
        <taxon>Viridiplantae</taxon>
        <taxon>Streptophyta</taxon>
        <taxon>Embryophyta</taxon>
        <taxon>Tracheophyta</taxon>
        <taxon>Spermatophyta</taxon>
        <taxon>Magnoliopsida</taxon>
        <taxon>eudicotyledons</taxon>
        <taxon>Gunneridae</taxon>
        <taxon>Pentapetalae</taxon>
        <taxon>asterids</taxon>
        <taxon>Ericales</taxon>
        <taxon>Ericaceae</taxon>
        <taxon>Ericoideae</taxon>
        <taxon>Rhodoreae</taxon>
        <taxon>Rhododendron</taxon>
    </lineage>
</organism>
<evidence type="ECO:0000313" key="1">
    <source>
        <dbReference type="EMBL" id="KAI8572870.1"/>
    </source>
</evidence>
<accession>A0ACC0Q4F8</accession>
<gene>
    <name evidence="1" type="ORF">RHMOL_Rhmol01G0233900</name>
</gene>
<sequence>MVAKEIWAPVFDPHGKFLPKCLGPYIIKTILSGVRFSSLISMAMSSIPWLTWINSSVTIPETS</sequence>
<protein>
    <submittedName>
        <fullName evidence="1">Uncharacterized protein</fullName>
    </submittedName>
</protein>
<evidence type="ECO:0000313" key="2">
    <source>
        <dbReference type="Proteomes" id="UP001062846"/>
    </source>
</evidence>
<name>A0ACC0Q4F8_RHOML</name>
<dbReference type="Proteomes" id="UP001062846">
    <property type="component" value="Chromosome 1"/>
</dbReference>